<dbReference type="EMBL" id="JAELVF020000001">
    <property type="protein sequence ID" value="MBU7599134.1"/>
    <property type="molecule type" value="Genomic_DNA"/>
</dbReference>
<protein>
    <submittedName>
        <fullName evidence="2">DUF4245 domain-containing protein</fullName>
    </submittedName>
</protein>
<accession>A0A949N5N4</accession>
<dbReference type="AlphaFoldDB" id="A0A949N5N4"/>
<evidence type="ECO:0000313" key="2">
    <source>
        <dbReference type="EMBL" id="MBU7599134.1"/>
    </source>
</evidence>
<comment type="caution">
    <text evidence="2">The sequence shown here is derived from an EMBL/GenBank/DDBJ whole genome shotgun (WGS) entry which is preliminary data.</text>
</comment>
<gene>
    <name evidence="2" type="ORF">JGS22_016330</name>
</gene>
<keyword evidence="3" id="KW-1185">Reference proteome</keyword>
<dbReference type="Pfam" id="PF14030">
    <property type="entry name" value="DUF4245"/>
    <property type="match status" value="1"/>
</dbReference>
<evidence type="ECO:0000313" key="3">
    <source>
        <dbReference type="Proteomes" id="UP000694501"/>
    </source>
</evidence>
<feature type="region of interest" description="Disordered" evidence="1">
    <location>
        <begin position="1"/>
        <end position="108"/>
    </location>
</feature>
<feature type="compositionally biased region" description="Basic and acidic residues" evidence="1">
    <location>
        <begin position="14"/>
        <end position="31"/>
    </location>
</feature>
<proteinExistence type="predicted"/>
<feature type="compositionally biased region" description="Low complexity" evidence="1">
    <location>
        <begin position="66"/>
        <end position="85"/>
    </location>
</feature>
<dbReference type="Proteomes" id="UP000694501">
    <property type="component" value="Unassembled WGS sequence"/>
</dbReference>
<reference evidence="2" key="1">
    <citation type="submission" date="2021-06" db="EMBL/GenBank/DDBJ databases">
        <title>Sequencing of actinobacteria type strains.</title>
        <authorList>
            <person name="Nguyen G.-S."/>
            <person name="Wentzel A."/>
        </authorList>
    </citation>
    <scope>NUCLEOTIDE SEQUENCE</scope>
    <source>
        <strain evidence="2">P38-E01</strain>
    </source>
</reference>
<organism evidence="2 3">
    <name type="scientific">Streptomyces tardus</name>
    <dbReference type="NCBI Taxonomy" id="2780544"/>
    <lineage>
        <taxon>Bacteria</taxon>
        <taxon>Bacillati</taxon>
        <taxon>Actinomycetota</taxon>
        <taxon>Actinomycetes</taxon>
        <taxon>Kitasatosporales</taxon>
        <taxon>Streptomycetaceae</taxon>
        <taxon>Streptomyces</taxon>
    </lineage>
</organism>
<evidence type="ECO:0000256" key="1">
    <source>
        <dbReference type="SAM" id="MobiDB-lite"/>
    </source>
</evidence>
<name>A0A949N5N4_9ACTN</name>
<sequence>MSGRGGPRAPVYEARWRVGDDGAVGEQRDSTDETGTTRTAGEDATPEAAADDRAATAPAAGGGDGAAPDSGSAEAAGTAGADRSAPGPEQVESGPDHSTSGPEKKGLKSVRDMVLSMAVIGLGALLLYSTLPNDESQDPVYEITYEAELATAGRAAPYELLSPEGLSDKWRATSVSYKANSDHGSVWHLGFMNPSDEYAAVEQGNGDERKFVHEVTRGASETETTETVNGEEWVRYKGEKYNALVLQRDPDAPDRANFSGGSQQDGGVTTVVTGTASYASLKKLAASLEPPQTAGN</sequence>
<dbReference type="InterPro" id="IPR025339">
    <property type="entry name" value="DUF4245"/>
</dbReference>